<dbReference type="SUPFAM" id="SSF74650">
    <property type="entry name" value="Galactose mutarotase-like"/>
    <property type="match status" value="1"/>
</dbReference>
<dbReference type="Proteomes" id="UP000031847">
    <property type="component" value="Unassembled WGS sequence"/>
</dbReference>
<feature type="active site" description="Proton donor" evidence="6">
    <location>
        <position position="170"/>
    </location>
</feature>
<dbReference type="GO" id="GO:0005737">
    <property type="term" value="C:cytoplasm"/>
    <property type="evidence" value="ECO:0007669"/>
    <property type="project" value="TreeGrafter"/>
</dbReference>
<evidence type="ECO:0000256" key="4">
    <source>
        <dbReference type="ARBA" id="ARBA00023277"/>
    </source>
</evidence>
<dbReference type="PANTHER" id="PTHR10091:SF0">
    <property type="entry name" value="GALACTOSE MUTAROTASE"/>
    <property type="match status" value="1"/>
</dbReference>
<evidence type="ECO:0000256" key="6">
    <source>
        <dbReference type="PIRSR" id="PIRSR005096-1"/>
    </source>
</evidence>
<dbReference type="Pfam" id="PF01263">
    <property type="entry name" value="Aldose_epim"/>
    <property type="match status" value="1"/>
</dbReference>
<dbReference type="NCBIfam" id="TIGR02636">
    <property type="entry name" value="galM_Leloir"/>
    <property type="match status" value="1"/>
</dbReference>
<evidence type="ECO:0000313" key="12">
    <source>
        <dbReference type="Proteomes" id="UP000053612"/>
    </source>
</evidence>
<evidence type="ECO:0000256" key="1">
    <source>
        <dbReference type="ARBA" id="ARBA00005028"/>
    </source>
</evidence>
<dbReference type="GO" id="GO:0030246">
    <property type="term" value="F:carbohydrate binding"/>
    <property type="evidence" value="ECO:0007669"/>
    <property type="project" value="InterPro"/>
</dbReference>
<keyword evidence="4 5" id="KW-0119">Carbohydrate metabolism</keyword>
<evidence type="ECO:0000313" key="9">
    <source>
        <dbReference type="EMBL" id="GAM79259.1"/>
    </source>
</evidence>
<dbReference type="InterPro" id="IPR013458">
    <property type="entry name" value="Ald_epimerase_bac"/>
</dbReference>
<protein>
    <recommendedName>
        <fullName evidence="5">Aldose 1-epimerase</fullName>
        <ecNumber evidence="5">5.1.3.3</ecNumber>
    </recommendedName>
</protein>
<dbReference type="InterPro" id="IPR008183">
    <property type="entry name" value="Aldose_1/G6P_1-epimerase"/>
</dbReference>
<evidence type="ECO:0000313" key="10">
    <source>
        <dbReference type="EMBL" id="KSU22801.1"/>
    </source>
</evidence>
<dbReference type="RefSeq" id="WP_023188648.1">
    <property type="nucleotide sequence ID" value="NZ_BAABQR010000004.1"/>
</dbReference>
<organism evidence="9 11">
    <name type="scientific">Lactococcus lactis subsp. lactis</name>
    <name type="common">Streptococcus lactis</name>
    <dbReference type="NCBI Taxonomy" id="1360"/>
    <lineage>
        <taxon>Bacteria</taxon>
        <taxon>Bacillati</taxon>
        <taxon>Bacillota</taxon>
        <taxon>Bacilli</taxon>
        <taxon>Lactobacillales</taxon>
        <taxon>Streptococcaceae</taxon>
        <taxon>Lactococcus</taxon>
    </lineage>
</organism>
<dbReference type="Proteomes" id="UP000053612">
    <property type="component" value="Unassembled WGS sequence"/>
</dbReference>
<dbReference type="Gene3D" id="2.70.98.10">
    <property type="match status" value="1"/>
</dbReference>
<dbReference type="EMBL" id="BBSI01000012">
    <property type="protein sequence ID" value="GAM79259.1"/>
    <property type="molecule type" value="Genomic_DNA"/>
</dbReference>
<evidence type="ECO:0000256" key="2">
    <source>
        <dbReference type="ARBA" id="ARBA00006206"/>
    </source>
</evidence>
<keyword evidence="3 5" id="KW-0413">Isomerase</keyword>
<dbReference type="EC" id="5.1.3.3" evidence="5"/>
<feature type="active site" description="Proton acceptor" evidence="6">
    <location>
        <position position="304"/>
    </location>
</feature>
<dbReference type="CDD" id="cd09019">
    <property type="entry name" value="galactose_mutarotase_like"/>
    <property type="match status" value="1"/>
</dbReference>
<dbReference type="PANTHER" id="PTHR10091">
    <property type="entry name" value="ALDOSE-1-EPIMERASE"/>
    <property type="match status" value="1"/>
</dbReference>
<comment type="caution">
    <text evidence="9">The sequence shown here is derived from an EMBL/GenBank/DDBJ whole genome shotgun (WGS) entry which is preliminary data.</text>
</comment>
<comment type="pathway">
    <text evidence="1 5">Carbohydrate metabolism; hexose metabolism.</text>
</comment>
<accession>A0A0B8QZ18</accession>
<evidence type="ECO:0000256" key="8">
    <source>
        <dbReference type="PIRSR" id="PIRSR005096-3"/>
    </source>
</evidence>
<dbReference type="AlphaFoldDB" id="A0A0B8QZ18"/>
<dbReference type="InterPro" id="IPR015443">
    <property type="entry name" value="Aldose_1-epimerase"/>
</dbReference>
<reference evidence="10" key="3">
    <citation type="journal article" date="2017" name="Genome Announc.">
        <title>Draft Genome Sequences of 24 Lactococcus lactis Strains.</title>
        <authorList>
            <person name="Backus L."/>
            <person name="Wels M."/>
            <person name="Boekhorst J."/>
            <person name="Dijkstra A.R."/>
            <person name="Beerthuyzen M."/>
            <person name="Kelly W.J."/>
            <person name="Siezen R.J."/>
            <person name="van Hijum S.A."/>
            <person name="Bachmann H."/>
        </authorList>
    </citation>
    <scope>NUCLEOTIDE SEQUENCE</scope>
    <source>
        <strain evidence="10">LMG9447</strain>
    </source>
</reference>
<name>A0A0B8QZ18_LACLL</name>
<dbReference type="EMBL" id="LKLS01000001">
    <property type="protein sequence ID" value="KSU22801.1"/>
    <property type="molecule type" value="Genomic_DNA"/>
</dbReference>
<comment type="catalytic activity">
    <reaction evidence="5">
        <text>alpha-D-glucose = beta-D-glucose</text>
        <dbReference type="Rhea" id="RHEA:10264"/>
        <dbReference type="ChEBI" id="CHEBI:15903"/>
        <dbReference type="ChEBI" id="CHEBI:17925"/>
        <dbReference type="EC" id="5.1.3.3"/>
    </reaction>
</comment>
<dbReference type="InterPro" id="IPR011013">
    <property type="entry name" value="Gal_mutarotase_sf_dom"/>
</dbReference>
<feature type="binding site" evidence="8">
    <location>
        <begin position="170"/>
        <end position="172"/>
    </location>
    <ligand>
        <name>beta-D-galactose</name>
        <dbReference type="ChEBI" id="CHEBI:27667"/>
    </ligand>
</feature>
<comment type="similarity">
    <text evidence="2 5">Belongs to the aldose epimerase family.</text>
</comment>
<dbReference type="GO" id="GO:0004034">
    <property type="term" value="F:aldose 1-epimerase activity"/>
    <property type="evidence" value="ECO:0007669"/>
    <property type="project" value="UniProtKB-EC"/>
</dbReference>
<reference evidence="9 11" key="1">
    <citation type="submission" date="2015-01" db="EMBL/GenBank/DDBJ databases">
        <title>Lactococcus lactis subsp.lactis JCM 5805 whole genome shotgun sequence.</title>
        <authorList>
            <person name="Fujii T."/>
            <person name="Tomita Y."/>
            <person name="Ikushima S."/>
            <person name="Fujiwara D."/>
        </authorList>
    </citation>
    <scope>NUCLEOTIDE SEQUENCE [LARGE SCALE GENOMIC DNA]</scope>
    <source>
        <strain evidence="9 11">JCM 5805</strain>
    </source>
</reference>
<dbReference type="GO" id="GO:0033499">
    <property type="term" value="P:galactose catabolic process via UDP-galactose, Leloir pathway"/>
    <property type="evidence" value="ECO:0007669"/>
    <property type="project" value="TreeGrafter"/>
</dbReference>
<dbReference type="InterPro" id="IPR047215">
    <property type="entry name" value="Galactose_mutarotase-like"/>
</dbReference>
<dbReference type="GO" id="GO:0006006">
    <property type="term" value="P:glucose metabolic process"/>
    <property type="evidence" value="ECO:0007669"/>
    <property type="project" value="TreeGrafter"/>
</dbReference>
<evidence type="ECO:0000313" key="11">
    <source>
        <dbReference type="Proteomes" id="UP000031847"/>
    </source>
</evidence>
<dbReference type="UniPathway" id="UPA00242"/>
<dbReference type="InterPro" id="IPR014718">
    <property type="entry name" value="GH-type_carb-bd"/>
</dbReference>
<proteinExistence type="inferred from homology"/>
<dbReference type="PATRIC" id="fig|1360.100.peg.372"/>
<gene>
    <name evidence="9" type="ORF">JCM5805K_0366</name>
    <name evidence="10" type="ORF">LMG9449_0071</name>
</gene>
<evidence type="ECO:0000256" key="3">
    <source>
        <dbReference type="ARBA" id="ARBA00023235"/>
    </source>
</evidence>
<sequence>MEIKIRDFGLGSDLISLTNKAGVTISFTNLGARIVDWQKDGKHLILGFDSAKEYLEKDAYPGATVGPTAGRIKDGLVKISGKDYILNQNEGPQTLHGGEESIHTKLWTYEVTDLGAEVQVKFSLVTNDGTNGYPGKIEMSVTHSFDDDNKWKIHYEAISDKDTVFNPTGHVYFNLNGDASESVENHGLRLAASRFVPLKDQTEIVRGDIVDIKNTDLDFRQEKQLSNAFNSNMEQVQLVKGIDHPFLLDQLGLDKEQARLTLDDTSISVFTDQPSIVIFTANFGDLGTLYHEKKQVHHGGITFECQVSPGSEQIPELGDISLKAGEKYQATTIYSLHTK</sequence>
<evidence type="ECO:0000256" key="5">
    <source>
        <dbReference type="PIRNR" id="PIRNR005096"/>
    </source>
</evidence>
<feature type="binding site" evidence="7">
    <location>
        <position position="243"/>
    </location>
    <ligand>
        <name>beta-D-galactose</name>
        <dbReference type="ChEBI" id="CHEBI:27667"/>
    </ligand>
</feature>
<dbReference type="PIRSF" id="PIRSF005096">
    <property type="entry name" value="GALM"/>
    <property type="match status" value="1"/>
</dbReference>
<evidence type="ECO:0000256" key="7">
    <source>
        <dbReference type="PIRSR" id="PIRSR005096-2"/>
    </source>
</evidence>
<reference evidence="12" key="2">
    <citation type="submission" date="2015-10" db="EMBL/GenBank/DDBJ databases">
        <title>Draft Genome Sequences of 11 Lactococcus lactis subspecies cremoris strains.</title>
        <authorList>
            <person name="Wels M."/>
            <person name="Backus L."/>
            <person name="Boekhorst J."/>
            <person name="Dijkstra A."/>
            <person name="Beerthuizen M."/>
            <person name="Kelly W."/>
            <person name="Siezen R."/>
            <person name="Bachmann H."/>
            <person name="Van Hijum S."/>
        </authorList>
    </citation>
    <scope>NUCLEOTIDE SEQUENCE [LARGE SCALE GENOMIC DNA]</scope>
    <source>
        <strain evidence="12">LMG9449</strain>
    </source>
</reference>